<sequence>MAPVGPDGQNGPFSRSNKTQIMELVIPDSQNGPFSRSNELRSSSPSFLMIPNSDVFFAKNFIDIRNFDVIFAKIFHGRLLRP</sequence>
<reference evidence="1 2" key="1">
    <citation type="submission" date="2020-09" db="EMBL/GenBank/DDBJ databases">
        <title>De no assembly of potato wild relative species, Solanum commersonii.</title>
        <authorList>
            <person name="Cho K."/>
        </authorList>
    </citation>
    <scope>NUCLEOTIDE SEQUENCE [LARGE SCALE GENOMIC DNA]</scope>
    <source>
        <strain evidence="1">LZ3.2</strain>
        <tissue evidence="1">Leaf</tissue>
    </source>
</reference>
<evidence type="ECO:0000313" key="1">
    <source>
        <dbReference type="EMBL" id="KAG5582344.1"/>
    </source>
</evidence>
<dbReference type="Proteomes" id="UP000824120">
    <property type="component" value="Chromosome 10"/>
</dbReference>
<comment type="caution">
    <text evidence="1">The sequence shown here is derived from an EMBL/GenBank/DDBJ whole genome shotgun (WGS) entry which is preliminary data.</text>
</comment>
<dbReference type="EMBL" id="JACXVP010000010">
    <property type="protein sequence ID" value="KAG5582344.1"/>
    <property type="molecule type" value="Genomic_DNA"/>
</dbReference>
<accession>A0A9J5X5Q7</accession>
<dbReference type="AlphaFoldDB" id="A0A9J5X5Q7"/>
<gene>
    <name evidence="1" type="ORF">H5410_052971</name>
</gene>
<protein>
    <submittedName>
        <fullName evidence="1">Uncharacterized protein</fullName>
    </submittedName>
</protein>
<name>A0A9J5X5Q7_SOLCO</name>
<proteinExistence type="predicted"/>
<organism evidence="1 2">
    <name type="scientific">Solanum commersonii</name>
    <name type="common">Commerson's wild potato</name>
    <name type="synonym">Commerson's nightshade</name>
    <dbReference type="NCBI Taxonomy" id="4109"/>
    <lineage>
        <taxon>Eukaryota</taxon>
        <taxon>Viridiplantae</taxon>
        <taxon>Streptophyta</taxon>
        <taxon>Embryophyta</taxon>
        <taxon>Tracheophyta</taxon>
        <taxon>Spermatophyta</taxon>
        <taxon>Magnoliopsida</taxon>
        <taxon>eudicotyledons</taxon>
        <taxon>Gunneridae</taxon>
        <taxon>Pentapetalae</taxon>
        <taxon>asterids</taxon>
        <taxon>lamiids</taxon>
        <taxon>Solanales</taxon>
        <taxon>Solanaceae</taxon>
        <taxon>Solanoideae</taxon>
        <taxon>Solaneae</taxon>
        <taxon>Solanum</taxon>
    </lineage>
</organism>
<evidence type="ECO:0000313" key="2">
    <source>
        <dbReference type="Proteomes" id="UP000824120"/>
    </source>
</evidence>
<keyword evidence="2" id="KW-1185">Reference proteome</keyword>